<proteinExistence type="predicted"/>
<gene>
    <name evidence="1" type="ORF">CPT_Shaeky_056</name>
</gene>
<dbReference type="Proteomes" id="UP000663581">
    <property type="component" value="Segment"/>
</dbReference>
<evidence type="ECO:0000313" key="1">
    <source>
        <dbReference type="EMBL" id="QPB09743.1"/>
    </source>
</evidence>
<sequence>MAQHEATYVDHFKTTEGDKVFRWDVAGKFMVAFIYEGQHSPQFIACDTQGEADDLFRAARMNAAKRGELREVGHGQRGE</sequence>
<protein>
    <submittedName>
        <fullName evidence="1">Uncharacterized protein</fullName>
    </submittedName>
</protein>
<accession>A0A873WHC4</accession>
<evidence type="ECO:0000313" key="2">
    <source>
        <dbReference type="Proteomes" id="UP000663581"/>
    </source>
</evidence>
<reference evidence="1" key="1">
    <citation type="submission" date="2020-07" db="EMBL/GenBank/DDBJ databases">
        <title>Complete genome sequence of Streptomyces phage Shaeky.</title>
        <authorList>
            <person name="Shodrock S.L."/>
            <person name="Higbee T."/>
            <person name="Clark J.D."/>
            <person name="Hernandez I."/>
            <person name="Liu M."/>
            <person name="Burrowes B."/>
        </authorList>
    </citation>
    <scope>NUCLEOTIDE SEQUENCE</scope>
</reference>
<organism evidence="1 2">
    <name type="scientific">Streptomyces phage Shaeky</name>
    <dbReference type="NCBI Taxonomy" id="2767586"/>
    <lineage>
        <taxon>Viruses</taxon>
        <taxon>Duplodnaviria</taxon>
        <taxon>Heunggongvirae</taxon>
        <taxon>Uroviricota</taxon>
        <taxon>Caudoviricetes</taxon>
        <taxon>Colingsworthviridae</taxon>
        <taxon>Shaekyvirus</taxon>
        <taxon>Shaekyvirus shaeky</taxon>
    </lineage>
</organism>
<keyword evidence="2" id="KW-1185">Reference proteome</keyword>
<dbReference type="EMBL" id="MT701595">
    <property type="protein sequence ID" value="QPB09743.1"/>
    <property type="molecule type" value="Genomic_DNA"/>
</dbReference>
<name>A0A873WHC4_9CAUD</name>